<gene>
    <name evidence="2" type="ORF">SAMN05421771_0584</name>
</gene>
<name>A0A1I6LDC8_9BACT</name>
<feature type="transmembrane region" description="Helical" evidence="1">
    <location>
        <begin position="128"/>
        <end position="152"/>
    </location>
</feature>
<evidence type="ECO:0000313" key="3">
    <source>
        <dbReference type="Proteomes" id="UP000199024"/>
    </source>
</evidence>
<dbReference type="RefSeq" id="WP_089836452.1">
    <property type="nucleotide sequence ID" value="NZ_FOZL01000001.1"/>
</dbReference>
<keyword evidence="1" id="KW-1133">Transmembrane helix</keyword>
<protein>
    <recommendedName>
        <fullName evidence="4">Zinc-ribbon domain-containing protein</fullName>
    </recommendedName>
</protein>
<evidence type="ECO:0000256" key="1">
    <source>
        <dbReference type="SAM" id="Phobius"/>
    </source>
</evidence>
<organism evidence="2 3">
    <name type="scientific">Granulicella pectinivorans</name>
    <dbReference type="NCBI Taxonomy" id="474950"/>
    <lineage>
        <taxon>Bacteria</taxon>
        <taxon>Pseudomonadati</taxon>
        <taxon>Acidobacteriota</taxon>
        <taxon>Terriglobia</taxon>
        <taxon>Terriglobales</taxon>
        <taxon>Acidobacteriaceae</taxon>
        <taxon>Granulicella</taxon>
    </lineage>
</organism>
<feature type="transmembrane region" description="Helical" evidence="1">
    <location>
        <begin position="208"/>
        <end position="232"/>
    </location>
</feature>
<dbReference type="Proteomes" id="UP000199024">
    <property type="component" value="Unassembled WGS sequence"/>
</dbReference>
<keyword evidence="1" id="KW-0472">Membrane</keyword>
<feature type="transmembrane region" description="Helical" evidence="1">
    <location>
        <begin position="92"/>
        <end position="108"/>
    </location>
</feature>
<keyword evidence="3" id="KW-1185">Reference proteome</keyword>
<reference evidence="2 3" key="1">
    <citation type="submission" date="2016-10" db="EMBL/GenBank/DDBJ databases">
        <authorList>
            <person name="de Groot N.N."/>
        </authorList>
    </citation>
    <scope>NUCLEOTIDE SEQUENCE [LARGE SCALE GENOMIC DNA]</scope>
    <source>
        <strain evidence="2 3">DSM 21001</strain>
    </source>
</reference>
<evidence type="ECO:0000313" key="2">
    <source>
        <dbReference type="EMBL" id="SFS01501.1"/>
    </source>
</evidence>
<keyword evidence="1" id="KW-0812">Transmembrane</keyword>
<dbReference type="AlphaFoldDB" id="A0A1I6LDC8"/>
<evidence type="ECO:0008006" key="4">
    <source>
        <dbReference type="Google" id="ProtNLM"/>
    </source>
</evidence>
<feature type="transmembrane region" description="Helical" evidence="1">
    <location>
        <begin position="65"/>
        <end position="86"/>
    </location>
</feature>
<sequence>MPSFCHRCHGELPPVTSDATFCPHCGAPQLRVIEENVVALPATPIPSTTGAAPPPSPGGLHWNTIVALAAIVAGVATVMMAIVFLLPGAFPIAWLWTVSGAVIVLGLYQRRHPETPLNAGLGARVGIVYGLLAISSLAILTAVSGVVARYGLHHMGPVDTWLTSTMHQAMEQQLQQLQSSGKASDPALSPDQMRAFFYSPEVRAGLSLAMLSVSALFLVGFSALGGAIGGILRTRRR</sequence>
<dbReference type="OrthoDB" id="117836at2"/>
<proteinExistence type="predicted"/>
<accession>A0A1I6LDC8</accession>
<dbReference type="STRING" id="474950.SAMN05421771_0584"/>
<dbReference type="EMBL" id="FOZL01000001">
    <property type="protein sequence ID" value="SFS01501.1"/>
    <property type="molecule type" value="Genomic_DNA"/>
</dbReference>